<gene>
    <name evidence="2" type="ORF">MUN87_20800</name>
</gene>
<feature type="transmembrane region" description="Helical" evidence="1">
    <location>
        <begin position="103"/>
        <end position="127"/>
    </location>
</feature>
<evidence type="ECO:0000313" key="2">
    <source>
        <dbReference type="EMBL" id="UOQ85051.1"/>
    </source>
</evidence>
<keyword evidence="1" id="KW-0472">Membrane</keyword>
<accession>A0ABY4GLG3</accession>
<dbReference type="Proteomes" id="UP000831537">
    <property type="component" value="Chromosome"/>
</dbReference>
<sequence length="222" mass="24635">MQFDTSGGIFKICEWLYRLALLQMIAIIFTLAGGIIFGIFPAITAMFALTGKWLAQEDFAITKAFWKAYKQHFVKSNLVGLAVLLTGTALYIDFALVQNFSGILYYLILSSSATVLVLASIVLLYVFGLMITFPDSKLIGLIKRAIQISTLFPLQTVWMGLSLISFLFICWVIPGIGFLFMGSGLACIAMYFSRFALTRIQSIQIPTARTSILKERGVIHGE</sequence>
<dbReference type="RefSeq" id="WP_244743722.1">
    <property type="nucleotide sequence ID" value="NZ_CP095071.1"/>
</dbReference>
<evidence type="ECO:0000256" key="1">
    <source>
        <dbReference type="SAM" id="Phobius"/>
    </source>
</evidence>
<keyword evidence="3" id="KW-1185">Reference proteome</keyword>
<feature type="transmembrane region" description="Helical" evidence="1">
    <location>
        <begin position="20"/>
        <end position="49"/>
    </location>
</feature>
<feature type="transmembrane region" description="Helical" evidence="1">
    <location>
        <begin position="175"/>
        <end position="192"/>
    </location>
</feature>
<feature type="transmembrane region" description="Helical" evidence="1">
    <location>
        <begin position="78"/>
        <end position="97"/>
    </location>
</feature>
<dbReference type="Pfam" id="PF04854">
    <property type="entry name" value="DUF624"/>
    <property type="match status" value="1"/>
</dbReference>
<protein>
    <submittedName>
        <fullName evidence="2">DUF624 domain-containing protein</fullName>
    </submittedName>
</protein>
<proteinExistence type="predicted"/>
<evidence type="ECO:0000313" key="3">
    <source>
        <dbReference type="Proteomes" id="UP000831537"/>
    </source>
</evidence>
<reference evidence="2 3" key="1">
    <citation type="submission" date="2022-04" db="EMBL/GenBank/DDBJ databases">
        <title>Gracilibacillus sp. isolated from saltern.</title>
        <authorList>
            <person name="Won M."/>
            <person name="Lee C.-M."/>
            <person name="Woen H.-Y."/>
            <person name="Kwon S.-W."/>
        </authorList>
    </citation>
    <scope>NUCLEOTIDE SEQUENCE [LARGE SCALE GENOMIC DNA]</scope>
    <source>
        <strain evidence="2 3">SSPM10-3</strain>
    </source>
</reference>
<organism evidence="2 3">
    <name type="scientific">Gracilibacillus salinarum</name>
    <dbReference type="NCBI Taxonomy" id="2932255"/>
    <lineage>
        <taxon>Bacteria</taxon>
        <taxon>Bacillati</taxon>
        <taxon>Bacillota</taxon>
        <taxon>Bacilli</taxon>
        <taxon>Bacillales</taxon>
        <taxon>Bacillaceae</taxon>
        <taxon>Gracilibacillus</taxon>
    </lineage>
</organism>
<dbReference type="InterPro" id="IPR006938">
    <property type="entry name" value="DUF624"/>
</dbReference>
<name>A0ABY4GLG3_9BACI</name>
<keyword evidence="1" id="KW-0812">Transmembrane</keyword>
<feature type="transmembrane region" description="Helical" evidence="1">
    <location>
        <begin position="148"/>
        <end position="169"/>
    </location>
</feature>
<dbReference type="EMBL" id="CP095071">
    <property type="protein sequence ID" value="UOQ85051.1"/>
    <property type="molecule type" value="Genomic_DNA"/>
</dbReference>
<keyword evidence="1" id="KW-1133">Transmembrane helix</keyword>